<name>A0A6C0ICV8_9ZZZZ</name>
<feature type="domain" description="DNA mismatch repair proteins mutS family" evidence="7">
    <location>
        <begin position="741"/>
        <end position="931"/>
    </location>
</feature>
<dbReference type="SMART" id="SM00534">
    <property type="entry name" value="MUTSac"/>
    <property type="match status" value="1"/>
</dbReference>
<dbReference type="PANTHER" id="PTHR11361">
    <property type="entry name" value="DNA MISMATCH REPAIR PROTEIN MUTS FAMILY MEMBER"/>
    <property type="match status" value="1"/>
</dbReference>
<dbReference type="GO" id="GO:0140664">
    <property type="term" value="F:ATP-dependent DNA damage sensor activity"/>
    <property type="evidence" value="ECO:0007669"/>
    <property type="project" value="InterPro"/>
</dbReference>
<dbReference type="EMBL" id="MN740154">
    <property type="protein sequence ID" value="QHT90440.1"/>
    <property type="molecule type" value="Genomic_DNA"/>
</dbReference>
<accession>A0A6C0ICV8</accession>
<evidence type="ECO:0000259" key="7">
    <source>
        <dbReference type="SMART" id="SM00534"/>
    </source>
</evidence>
<organism evidence="8">
    <name type="scientific">viral metagenome</name>
    <dbReference type="NCBI Taxonomy" id="1070528"/>
    <lineage>
        <taxon>unclassified sequences</taxon>
        <taxon>metagenomes</taxon>
        <taxon>organismal metagenomes</taxon>
    </lineage>
</organism>
<dbReference type="AlphaFoldDB" id="A0A6C0ICV8"/>
<keyword evidence="5" id="KW-0238">DNA-binding</keyword>
<keyword evidence="2" id="KW-0547">Nucleotide-binding</keyword>
<dbReference type="SMART" id="SM00533">
    <property type="entry name" value="MUTSd"/>
    <property type="match status" value="1"/>
</dbReference>
<dbReference type="InterPro" id="IPR000432">
    <property type="entry name" value="DNA_mismatch_repair_MutS_C"/>
</dbReference>
<proteinExistence type="inferred from homology"/>
<dbReference type="Pfam" id="PF00488">
    <property type="entry name" value="MutS_V"/>
    <property type="match status" value="1"/>
</dbReference>
<evidence type="ECO:0000313" key="8">
    <source>
        <dbReference type="EMBL" id="QHT90440.1"/>
    </source>
</evidence>
<dbReference type="InterPro" id="IPR036187">
    <property type="entry name" value="DNA_mismatch_repair_MutS_sf"/>
</dbReference>
<evidence type="ECO:0000256" key="4">
    <source>
        <dbReference type="ARBA" id="ARBA00022840"/>
    </source>
</evidence>
<dbReference type="SUPFAM" id="SSF48334">
    <property type="entry name" value="DNA repair protein MutS, domain III"/>
    <property type="match status" value="1"/>
</dbReference>
<evidence type="ECO:0008006" key="9">
    <source>
        <dbReference type="Google" id="ProtNLM"/>
    </source>
</evidence>
<evidence type="ECO:0000259" key="6">
    <source>
        <dbReference type="SMART" id="SM00533"/>
    </source>
</evidence>
<evidence type="ECO:0000256" key="2">
    <source>
        <dbReference type="ARBA" id="ARBA00022741"/>
    </source>
</evidence>
<sequence length="1040" mass="119709">MTSTSENSIILDYFKITKEYQTRYGEKIILLMQVGAFFEVYGLKNPFTNKNEVTQIDFFSETCNMVIAEKSFALGNESVKNTYYPEFPVMTPDLTASMVTKKIKEWLLQIPKSKVVMAGHSVVKLENYVQKITDAGYTAVVYIQEKDSNDRVIERKLQGIYSPGTFLGNNENTTQLTNNIMCIWMEKTHSTLLNTDTFLCGTSNINIFTGESTLFEYSVPFYMNPTTFDELERNITTHKPNEIIIITDFAQEIISTIFKYIGVSNSVTVHHMNFENKKIINCTKQTYIHYILSNFFGTDTFHTCFEFQTNIMATQSLCYLLNFIQEHNPDLVRNIRLPQFTNTSLRMVLANHTLKQLNILGDDSNDSKMANQLSSVSAFLNRCCTSMGKRKFQFQITNPTFNEEELNKEYTMMDLIQTNMTQTKIVNIRKTLHTMRDMEKMCRQIISNKLLPSSIVHLYNTVQSLSKIHHNEMVKYTELYTYLAGSDDLQPKMDQFLEFLDKRFFLELCASTNSQTNFEQNIIRPNMYSELDECIKTKQKSEKLLDDLQKGINQWIKNTCAVKDDCIKIHDTEKSGKSFQITKKRGITFKKALDNNQISNLITISSQSESYVINSSEVQFINASSNYDRIMFPLLNETTQILLSLDGKTNEILTKVYANIVQEIESSWYDSLEKFSKYISKMDVLLNKVYIANEYHYCRPHIITSDKSMVQATGLRHCLIEHLQTQEIYVTNDITLGNGEEDGILLYGTNAVGKTSIIRALGIAVILAQSGCYVPCTRFIYKPYTAIFSRILGNDNIFKGLSTFAVEMSELRMILKTADQNSLILGDELCSGTEIESALSIFLSGLIHLHEKNTSFIFATHFHDILNFSEMHILSRLHIKHMSVIYNRELDCLVYDRLLKNGPGNRMYGLEVCKSLHLPDEFLERAYEIRNKYYSDINSNLTHNTSHYNSQKIMGICEMCNLKMGDEVHHIQYQKWADSTGFVQHYHKNHQANLMSICTKCHDLIHANDRKLTPTTDAETISKKKTTKGYKIVRNSKISV</sequence>
<reference evidence="8" key="1">
    <citation type="journal article" date="2020" name="Nature">
        <title>Giant virus diversity and host interactions through global metagenomics.</title>
        <authorList>
            <person name="Schulz F."/>
            <person name="Roux S."/>
            <person name="Paez-Espino D."/>
            <person name="Jungbluth S."/>
            <person name="Walsh D.A."/>
            <person name="Denef V.J."/>
            <person name="McMahon K.D."/>
            <person name="Konstantinidis K.T."/>
            <person name="Eloe-Fadrosh E.A."/>
            <person name="Kyrpides N.C."/>
            <person name="Woyke T."/>
        </authorList>
    </citation>
    <scope>NUCLEOTIDE SEQUENCE</scope>
    <source>
        <strain evidence="8">GVMAG-M-3300023184-68</strain>
    </source>
</reference>
<dbReference type="Gene3D" id="1.10.1420.10">
    <property type="match status" value="2"/>
</dbReference>
<feature type="domain" description="DNA mismatch repair protein MutS core" evidence="6">
    <location>
        <begin position="371"/>
        <end position="723"/>
    </location>
</feature>
<evidence type="ECO:0000256" key="1">
    <source>
        <dbReference type="ARBA" id="ARBA00006271"/>
    </source>
</evidence>
<dbReference type="SUPFAM" id="SSF52540">
    <property type="entry name" value="P-loop containing nucleoside triphosphate hydrolases"/>
    <property type="match status" value="1"/>
</dbReference>
<dbReference type="Pfam" id="PF01624">
    <property type="entry name" value="MutS_I"/>
    <property type="match status" value="1"/>
</dbReference>
<keyword evidence="3" id="KW-0227">DNA damage</keyword>
<dbReference type="SUPFAM" id="SSF55271">
    <property type="entry name" value="DNA repair protein MutS, domain I"/>
    <property type="match status" value="1"/>
</dbReference>
<evidence type="ECO:0000256" key="3">
    <source>
        <dbReference type="ARBA" id="ARBA00022763"/>
    </source>
</evidence>
<dbReference type="SUPFAM" id="SSF53150">
    <property type="entry name" value="DNA repair protein MutS, domain II"/>
    <property type="match status" value="1"/>
</dbReference>
<dbReference type="InterPro" id="IPR045076">
    <property type="entry name" value="MutS"/>
</dbReference>
<dbReference type="Pfam" id="PF05192">
    <property type="entry name" value="MutS_III"/>
    <property type="match status" value="1"/>
</dbReference>
<evidence type="ECO:0000256" key="5">
    <source>
        <dbReference type="ARBA" id="ARBA00023125"/>
    </source>
</evidence>
<dbReference type="GO" id="GO:0006298">
    <property type="term" value="P:mismatch repair"/>
    <property type="evidence" value="ECO:0007669"/>
    <property type="project" value="InterPro"/>
</dbReference>
<dbReference type="InterPro" id="IPR036678">
    <property type="entry name" value="MutS_con_dom_sf"/>
</dbReference>
<dbReference type="InterPro" id="IPR027417">
    <property type="entry name" value="P-loop_NTPase"/>
</dbReference>
<dbReference type="PANTHER" id="PTHR11361:SF148">
    <property type="entry name" value="DNA MISMATCH REPAIR PROTEIN MSH6"/>
    <property type="match status" value="1"/>
</dbReference>
<dbReference type="GO" id="GO:0032301">
    <property type="term" value="C:MutSalpha complex"/>
    <property type="evidence" value="ECO:0007669"/>
    <property type="project" value="TreeGrafter"/>
</dbReference>
<dbReference type="GO" id="GO:0030983">
    <property type="term" value="F:mismatched DNA binding"/>
    <property type="evidence" value="ECO:0007669"/>
    <property type="project" value="InterPro"/>
</dbReference>
<dbReference type="Gene3D" id="3.40.1170.10">
    <property type="entry name" value="DNA repair protein MutS, domain I"/>
    <property type="match status" value="1"/>
</dbReference>
<dbReference type="GO" id="GO:0005524">
    <property type="term" value="F:ATP binding"/>
    <property type="evidence" value="ECO:0007669"/>
    <property type="project" value="UniProtKB-KW"/>
</dbReference>
<dbReference type="PIRSF" id="PIRSF037677">
    <property type="entry name" value="DNA_mis_repair_Msh6"/>
    <property type="match status" value="1"/>
</dbReference>
<keyword evidence="4" id="KW-0067">ATP-binding</keyword>
<dbReference type="Gene3D" id="3.40.50.300">
    <property type="entry name" value="P-loop containing nucleotide triphosphate hydrolases"/>
    <property type="match status" value="1"/>
</dbReference>
<comment type="similarity">
    <text evidence="1">Belongs to the DNA mismatch repair MutS family.</text>
</comment>
<dbReference type="InterPro" id="IPR016151">
    <property type="entry name" value="DNA_mismatch_repair_MutS_N"/>
</dbReference>
<dbReference type="InterPro" id="IPR007696">
    <property type="entry name" value="DNA_mismatch_repair_MutS_core"/>
</dbReference>
<protein>
    <recommendedName>
        <fullName evidence="9">DNA mismatch repair proteins mutS family domain-containing protein</fullName>
    </recommendedName>
</protein>
<dbReference type="InterPro" id="IPR007695">
    <property type="entry name" value="DNA_mismatch_repair_MutS-lik_N"/>
</dbReference>
<dbReference type="InterPro" id="IPR017261">
    <property type="entry name" value="DNA_mismatch_repair_MutS/MSH"/>
</dbReference>